<sequence length="215" mass="24873">MKKYIAIFLFFLLASCQDSPSNYTTTLFNGENFHGWEGDTLNIWRIENEEIVGGSLTETVDHNYFLVTKDTFDDFILKLKIKLLGEEGFVNSGIQFRSKRMSDPDYEMIGYQADFGEGYWISLYDESRRNRTLVAPDSAQVLEWIKINDWNDYEIRAENRRIRLYINGHQSIDYTEADETIPQTGLIGIQIHGGGKAQVHVKEITIQELNNTQPN</sequence>
<protein>
    <recommendedName>
        <fullName evidence="2">3-keto-alpha-glucoside-1,2-lyase/3-keto-2-hydroxy-glucal hydratase domain-containing protein</fullName>
    </recommendedName>
</protein>
<reference evidence="3 4" key="1">
    <citation type="submission" date="2017-08" db="EMBL/GenBank/DDBJ databases">
        <title>The complete genome sequence of Maribacter sp. B1, isolated from deep-sea sediment.</title>
        <authorList>
            <person name="Wu Y.-H."/>
            <person name="Cheng H."/>
            <person name="Xu X.-W."/>
        </authorList>
    </citation>
    <scope>NUCLEOTIDE SEQUENCE [LARGE SCALE GENOMIC DNA]</scope>
    <source>
        <strain evidence="3 4">B1</strain>
    </source>
</reference>
<name>A0A223VAW7_9FLAO</name>
<dbReference type="RefSeq" id="WP_094999066.1">
    <property type="nucleotide sequence ID" value="NZ_BMJL01000001.1"/>
</dbReference>
<feature type="signal peptide" evidence="1">
    <location>
        <begin position="1"/>
        <end position="20"/>
    </location>
</feature>
<dbReference type="KEGG" id="marb:CJ263_02090"/>
<feature type="chain" id="PRO_5012940096" description="3-keto-alpha-glucoside-1,2-lyase/3-keto-2-hydroxy-glucal hydratase domain-containing protein" evidence="1">
    <location>
        <begin position="21"/>
        <end position="215"/>
    </location>
</feature>
<feature type="domain" description="3-keto-alpha-glucoside-1,2-lyase/3-keto-2-hydroxy-glucal hydratase" evidence="2">
    <location>
        <begin position="25"/>
        <end position="206"/>
    </location>
</feature>
<dbReference type="Proteomes" id="UP000215244">
    <property type="component" value="Chromosome"/>
</dbReference>
<organism evidence="3 4">
    <name type="scientific">Maribacter cobaltidurans</name>
    <dbReference type="NCBI Taxonomy" id="1178778"/>
    <lineage>
        <taxon>Bacteria</taxon>
        <taxon>Pseudomonadati</taxon>
        <taxon>Bacteroidota</taxon>
        <taxon>Flavobacteriia</taxon>
        <taxon>Flavobacteriales</taxon>
        <taxon>Flavobacteriaceae</taxon>
        <taxon>Maribacter</taxon>
    </lineage>
</organism>
<keyword evidence="1" id="KW-0732">Signal</keyword>
<evidence type="ECO:0000259" key="2">
    <source>
        <dbReference type="Pfam" id="PF06439"/>
    </source>
</evidence>
<dbReference type="Pfam" id="PF06439">
    <property type="entry name" value="3keto-disac_hyd"/>
    <property type="match status" value="1"/>
</dbReference>
<dbReference type="Gene3D" id="2.60.120.560">
    <property type="entry name" value="Exo-inulinase, domain 1"/>
    <property type="match status" value="1"/>
</dbReference>
<evidence type="ECO:0000256" key="1">
    <source>
        <dbReference type="SAM" id="SignalP"/>
    </source>
</evidence>
<keyword evidence="4" id="KW-1185">Reference proteome</keyword>
<dbReference type="EMBL" id="CP022957">
    <property type="protein sequence ID" value="ASV32514.1"/>
    <property type="molecule type" value="Genomic_DNA"/>
</dbReference>
<evidence type="ECO:0000313" key="4">
    <source>
        <dbReference type="Proteomes" id="UP000215244"/>
    </source>
</evidence>
<dbReference type="PROSITE" id="PS51257">
    <property type="entry name" value="PROKAR_LIPOPROTEIN"/>
    <property type="match status" value="1"/>
</dbReference>
<gene>
    <name evidence="3" type="ORF">CJ263_02090</name>
</gene>
<dbReference type="GO" id="GO:0016787">
    <property type="term" value="F:hydrolase activity"/>
    <property type="evidence" value="ECO:0007669"/>
    <property type="project" value="InterPro"/>
</dbReference>
<proteinExistence type="predicted"/>
<dbReference type="OrthoDB" id="929868at2"/>
<dbReference type="InterPro" id="IPR010496">
    <property type="entry name" value="AL/BT2_dom"/>
</dbReference>
<accession>A0A223VAW7</accession>
<evidence type="ECO:0000313" key="3">
    <source>
        <dbReference type="EMBL" id="ASV32514.1"/>
    </source>
</evidence>
<dbReference type="AlphaFoldDB" id="A0A223VAW7"/>